<dbReference type="Pfam" id="PF12706">
    <property type="entry name" value="Lactamase_B_2"/>
    <property type="match status" value="1"/>
</dbReference>
<evidence type="ECO:0000313" key="3">
    <source>
        <dbReference type="Proteomes" id="UP000288197"/>
    </source>
</evidence>
<evidence type="ECO:0000313" key="2">
    <source>
        <dbReference type="EMBL" id="RSU01779.1"/>
    </source>
</evidence>
<sequence>MKLKYFGSAAAEGVPALFCKCSVCLEAKKRGGRDIRTRMQSLVNDELLIDFNGDTHSHYIKYDFDLADIEHLLVTHGHADHFYAEDLMMRMTGYSNGLENKMTVYGNERVHQFFDRASELEGFTDEDKLTFKEIDVFTPYKVGKYNVTALLADHDKKEKCLFYMIEENGESLLYAHDTGYFPKENWDYFEKTKPYFNLVSLDCTHQKVPVKSNHMSFYDNIKIKEELIKKGYADENTIFVISHFSHNGGMLYDEMNEWALKEGFITGYDGLEISF</sequence>
<dbReference type="GeneID" id="63146442"/>
<comment type="caution">
    <text evidence="2">The sequence shown here is derived from an EMBL/GenBank/DDBJ whole genome shotgun (WGS) entry which is preliminary data.</text>
</comment>
<dbReference type="OrthoDB" id="9781189at2"/>
<dbReference type="Proteomes" id="UP000288197">
    <property type="component" value="Unassembled WGS sequence"/>
</dbReference>
<proteinExistence type="predicted"/>
<gene>
    <name evidence="2" type="ORF">CBF32_07210</name>
</gene>
<keyword evidence="3" id="KW-1185">Reference proteome</keyword>
<reference evidence="2 3" key="1">
    <citation type="submission" date="2017-05" db="EMBL/GenBank/DDBJ databases">
        <title>Vagococcus spp. assemblies.</title>
        <authorList>
            <person name="Gulvik C.A."/>
        </authorList>
    </citation>
    <scope>NUCLEOTIDE SEQUENCE [LARGE SCALE GENOMIC DNA]</scope>
    <source>
        <strain evidence="2 3">NCFB 2497</strain>
    </source>
</reference>
<dbReference type="AlphaFoldDB" id="A0A369AW63"/>
<dbReference type="EMBL" id="NGJX01000006">
    <property type="protein sequence ID" value="RSU01779.1"/>
    <property type="molecule type" value="Genomic_DNA"/>
</dbReference>
<feature type="domain" description="Metallo-beta-lactamase" evidence="1">
    <location>
        <begin position="65"/>
        <end position="217"/>
    </location>
</feature>
<accession>A0A369AW63</accession>
<evidence type="ECO:0000259" key="1">
    <source>
        <dbReference type="Pfam" id="PF12706"/>
    </source>
</evidence>
<dbReference type="SUPFAM" id="SSF56281">
    <property type="entry name" value="Metallo-hydrolase/oxidoreductase"/>
    <property type="match status" value="1"/>
</dbReference>
<dbReference type="PANTHER" id="PTHR42663">
    <property type="entry name" value="HYDROLASE C777.06C-RELATED-RELATED"/>
    <property type="match status" value="1"/>
</dbReference>
<dbReference type="InterPro" id="IPR001279">
    <property type="entry name" value="Metallo-B-lactamas"/>
</dbReference>
<dbReference type="PANTHER" id="PTHR42663:SF6">
    <property type="entry name" value="HYDROLASE C777.06C-RELATED"/>
    <property type="match status" value="1"/>
</dbReference>
<dbReference type="RefSeq" id="WP_114289660.1">
    <property type="nucleotide sequence ID" value="NZ_JARQBB010000015.1"/>
</dbReference>
<name>A0A369AW63_9ENTE</name>
<dbReference type="InterPro" id="IPR036866">
    <property type="entry name" value="RibonucZ/Hydroxyglut_hydro"/>
</dbReference>
<dbReference type="Gene3D" id="3.60.15.10">
    <property type="entry name" value="Ribonuclease Z/Hydroxyacylglutathione hydrolase-like"/>
    <property type="match status" value="1"/>
</dbReference>
<organism evidence="2 3">
    <name type="scientific">Vagococcus fluvialis</name>
    <dbReference type="NCBI Taxonomy" id="2738"/>
    <lineage>
        <taxon>Bacteria</taxon>
        <taxon>Bacillati</taxon>
        <taxon>Bacillota</taxon>
        <taxon>Bacilli</taxon>
        <taxon>Lactobacillales</taxon>
        <taxon>Enterococcaceae</taxon>
        <taxon>Vagococcus</taxon>
    </lineage>
</organism>
<protein>
    <recommendedName>
        <fullName evidence="1">Metallo-beta-lactamase domain-containing protein</fullName>
    </recommendedName>
</protein>